<reference evidence="3 4" key="2">
    <citation type="journal article" date="2012" name="PLoS Pathog.">
        <title>Diverse lifestyles and strategies of plant pathogenesis encoded in the genomes of eighteen Dothideomycetes fungi.</title>
        <authorList>
            <person name="Ohm R.A."/>
            <person name="Feau N."/>
            <person name="Henrissat B."/>
            <person name="Schoch C.L."/>
            <person name="Horwitz B.A."/>
            <person name="Barry K.W."/>
            <person name="Condon B.J."/>
            <person name="Copeland A.C."/>
            <person name="Dhillon B."/>
            <person name="Glaser F."/>
            <person name="Hesse C.N."/>
            <person name="Kosti I."/>
            <person name="LaButti K."/>
            <person name="Lindquist E.A."/>
            <person name="Lucas S."/>
            <person name="Salamov A.A."/>
            <person name="Bradshaw R.E."/>
            <person name="Ciuffetti L."/>
            <person name="Hamelin R.C."/>
            <person name="Kema G.H.J."/>
            <person name="Lawrence C."/>
            <person name="Scott J.A."/>
            <person name="Spatafora J.W."/>
            <person name="Turgeon B.G."/>
            <person name="de Wit P.J.G.M."/>
            <person name="Zhong S."/>
            <person name="Goodwin S.B."/>
            <person name="Grigoriev I.V."/>
        </authorList>
    </citation>
    <scope>NUCLEOTIDE SEQUENCE [LARGE SCALE GENOMIC DNA]</scope>
    <source>
        <strain evidence="4">NZE10 / CBS 128990</strain>
    </source>
</reference>
<dbReference type="GO" id="GO:0008265">
    <property type="term" value="F:molybdenum cofactor sulfurtransferase activity"/>
    <property type="evidence" value="ECO:0007669"/>
    <property type="project" value="TreeGrafter"/>
</dbReference>
<dbReference type="PANTHER" id="PTHR14237:SF80">
    <property type="entry name" value="MOLYBDENUM COFACTOR SULFURASE"/>
    <property type="match status" value="1"/>
</dbReference>
<feature type="compositionally biased region" description="Basic and acidic residues" evidence="1">
    <location>
        <begin position="11"/>
        <end position="23"/>
    </location>
</feature>
<dbReference type="STRING" id="675120.N1PEI5"/>
<dbReference type="InterPro" id="IPR015422">
    <property type="entry name" value="PyrdxlP-dep_Trfase_small"/>
</dbReference>
<dbReference type="Gene3D" id="3.40.640.10">
    <property type="entry name" value="Type I PLP-dependent aspartate aminotransferase-like (Major domain)"/>
    <property type="match status" value="1"/>
</dbReference>
<gene>
    <name evidence="3" type="ORF">DOTSEDRAFT_74776</name>
</gene>
<dbReference type="eggNOG" id="KOG2142">
    <property type="taxonomic scope" value="Eukaryota"/>
</dbReference>
<proteinExistence type="predicted"/>
<dbReference type="OMA" id="QEQGWHV"/>
<accession>N1PEI5</accession>
<keyword evidence="4" id="KW-1185">Reference proteome</keyword>
<organism evidence="3 4">
    <name type="scientific">Dothistroma septosporum (strain NZE10 / CBS 128990)</name>
    <name type="common">Red band needle blight fungus</name>
    <name type="synonym">Mycosphaerella pini</name>
    <dbReference type="NCBI Taxonomy" id="675120"/>
    <lineage>
        <taxon>Eukaryota</taxon>
        <taxon>Fungi</taxon>
        <taxon>Dikarya</taxon>
        <taxon>Ascomycota</taxon>
        <taxon>Pezizomycotina</taxon>
        <taxon>Dothideomycetes</taxon>
        <taxon>Dothideomycetidae</taxon>
        <taxon>Mycosphaerellales</taxon>
        <taxon>Mycosphaerellaceae</taxon>
        <taxon>Dothistroma</taxon>
    </lineage>
</organism>
<dbReference type="InterPro" id="IPR000192">
    <property type="entry name" value="Aminotrans_V_dom"/>
</dbReference>
<dbReference type="HOGENOM" id="CLU_010913_2_1_1"/>
<dbReference type="AlphaFoldDB" id="N1PEI5"/>
<feature type="domain" description="Aminotransferase class V" evidence="2">
    <location>
        <begin position="44"/>
        <end position="475"/>
    </location>
</feature>
<evidence type="ECO:0000313" key="3">
    <source>
        <dbReference type="EMBL" id="EME40015.1"/>
    </source>
</evidence>
<dbReference type="Gene3D" id="3.90.1150.10">
    <property type="entry name" value="Aspartate Aminotransferase, domain 1"/>
    <property type="match status" value="1"/>
</dbReference>
<feature type="region of interest" description="Disordered" evidence="1">
    <location>
        <begin position="1"/>
        <end position="23"/>
    </location>
</feature>
<dbReference type="OrthoDB" id="10264306at2759"/>
<dbReference type="InterPro" id="IPR015424">
    <property type="entry name" value="PyrdxlP-dep_Trfase"/>
</dbReference>
<dbReference type="SUPFAM" id="SSF53383">
    <property type="entry name" value="PLP-dependent transferases"/>
    <property type="match status" value="1"/>
</dbReference>
<sequence length="597" mass="66677">MAEYFSGTASQERERWAKRDSKSPIEDSQDLLRLLEYPQLLGKTYLDHAGTTPWAKSLTTDFAQLMTEDLFGNPHSESDPSKLSDQKIEATRIKALEFFNCDPKDWDLIFTPNATGAIKLVHDCFRDHATEAGRNWWYGYHKDAHTSLVGVREGTRMHRCFRSDNEVEKWIDFRGLGGAVSPHDVQLFAYPAQSNMTGKRLPLDWSGQIRNGVRGEVYTLLDAAAYVSTAQLDLSNVDQAPDFVALSFYKIFGFPNLGALLVRKASSKILESRKFFGGGTVEMVISVKDNWVSRKRTLHSRLEDGTLPFTSIFALDVAIDTHRKLYGPAPMKYISMHTSRLIKKLHDQLVALRHSNGMHLIQVHTDHDRKKSAFGVSVFQGATIAFSVLKSVGGFVSFLEVEQEANKQGIYVRSGSLCNPGGLATHLQWSPTDLREAYDYGHRCSDPQAEFKGKPIGVVRASLGAMSNEADIEHLILFIKETYTDREYASGGRIVLPDLVQKPGTPNSVSALSQKEVSGTVLQITDQDIQDRTHHALKQIGIIPPSTIQEYPTDADSVRGQSSKSFSMRSGGSKFRAKFRRSIFGVIRPKVTAQHYG</sequence>
<name>N1PEI5_DOTSN</name>
<dbReference type="InterPro" id="IPR015421">
    <property type="entry name" value="PyrdxlP-dep_Trfase_major"/>
</dbReference>
<reference evidence="4" key="1">
    <citation type="journal article" date="2012" name="PLoS Genet.">
        <title>The genomes of the fungal plant pathogens Cladosporium fulvum and Dothistroma septosporum reveal adaptation to different hosts and lifestyles but also signatures of common ancestry.</title>
        <authorList>
            <person name="de Wit P.J.G.M."/>
            <person name="van der Burgt A."/>
            <person name="Oekmen B."/>
            <person name="Stergiopoulos I."/>
            <person name="Abd-Elsalam K.A."/>
            <person name="Aerts A.L."/>
            <person name="Bahkali A.H."/>
            <person name="Beenen H.G."/>
            <person name="Chettri P."/>
            <person name="Cox M.P."/>
            <person name="Datema E."/>
            <person name="de Vries R.P."/>
            <person name="Dhillon B."/>
            <person name="Ganley A.R."/>
            <person name="Griffiths S.A."/>
            <person name="Guo Y."/>
            <person name="Hamelin R.C."/>
            <person name="Henrissat B."/>
            <person name="Kabir M.S."/>
            <person name="Jashni M.K."/>
            <person name="Kema G."/>
            <person name="Klaubauf S."/>
            <person name="Lapidus A."/>
            <person name="Levasseur A."/>
            <person name="Lindquist E."/>
            <person name="Mehrabi R."/>
            <person name="Ohm R.A."/>
            <person name="Owen T.J."/>
            <person name="Salamov A."/>
            <person name="Schwelm A."/>
            <person name="Schijlen E."/>
            <person name="Sun H."/>
            <person name="van den Burg H.A."/>
            <person name="van Ham R.C.H.J."/>
            <person name="Zhang S."/>
            <person name="Goodwin S.B."/>
            <person name="Grigoriev I.V."/>
            <person name="Collemare J."/>
            <person name="Bradshaw R.E."/>
        </authorList>
    </citation>
    <scope>NUCLEOTIDE SEQUENCE [LARGE SCALE GENOMIC DNA]</scope>
    <source>
        <strain evidence="4">NZE10 / CBS 128990</strain>
    </source>
</reference>
<dbReference type="Proteomes" id="UP000016933">
    <property type="component" value="Unassembled WGS sequence"/>
</dbReference>
<protein>
    <recommendedName>
        <fullName evidence="2">Aminotransferase class V domain-containing protein</fullName>
    </recommendedName>
</protein>
<dbReference type="PANTHER" id="PTHR14237">
    <property type="entry name" value="MOLYBDOPTERIN COFACTOR SULFURASE MOSC"/>
    <property type="match status" value="1"/>
</dbReference>
<dbReference type="Pfam" id="PF00266">
    <property type="entry name" value="Aminotran_5"/>
    <property type="match status" value="1"/>
</dbReference>
<dbReference type="GO" id="GO:0043545">
    <property type="term" value="P:molybdopterin cofactor metabolic process"/>
    <property type="evidence" value="ECO:0007669"/>
    <property type="project" value="TreeGrafter"/>
</dbReference>
<dbReference type="EMBL" id="KB446544">
    <property type="protein sequence ID" value="EME40015.1"/>
    <property type="molecule type" value="Genomic_DNA"/>
</dbReference>
<evidence type="ECO:0000256" key="1">
    <source>
        <dbReference type="SAM" id="MobiDB-lite"/>
    </source>
</evidence>
<evidence type="ECO:0000259" key="2">
    <source>
        <dbReference type="Pfam" id="PF00266"/>
    </source>
</evidence>
<evidence type="ECO:0000313" key="4">
    <source>
        <dbReference type="Proteomes" id="UP000016933"/>
    </source>
</evidence>